<dbReference type="EMBL" id="JASBWS010000021">
    <property type="protein sequence ID" value="KAJ9110948.1"/>
    <property type="molecule type" value="Genomic_DNA"/>
</dbReference>
<protein>
    <submittedName>
        <fullName evidence="1">Uncharacterized protein</fullName>
    </submittedName>
</protein>
<gene>
    <name evidence="1" type="ORF">QFC20_002714</name>
</gene>
<sequence length="1586" mass="177535">MQGQVPPPTSARTDTDGRRISDDKHGESTRSRGLQLGASTRTRTRTDSGASRVGVPSGRNTTNPDPRYKRYAQQIDKCLATFTEVTEWADFTAFLSRLHKAIQLPPNTTSSEIPDIPHKLIIAKRLAQGLNPALPNGVHQRSLEVYRDIFTQLGPAGLAADLQIWSAGFLPFFQYAAEAVRPAVLEIYETFYLPLGERIAPITKALAISLLPGIEEETGDYHDRVLHLLDEISQAVTPTFFHQCLFLVLITHPTSRLSAINYLNRRLAPLLARVEGEEELRQLVGVDTGLVVRACVAALGDENVLVRRGALDFMNTGIPITRLLTPQYFSEDDATLLTASACAIVLRKDLSLSRRLCTWLLSNTTSTAGEDDPNRHITSFSDEAMTLLIRSLDASVMQNGGAGEGTDPYQGYRIFIALLDKWEIGYPLSREYAYPCLAALRVTTGDRDTVRITAQAIVNAVEPFVVWSSIYGRMTRDAGEGKVGETLEVLEWILKSFPMTDREVSSVHAPLMLSYLVMWLNDQKAPMLSTSQVDTVGHILEMLISLLSIDPESRKSEHLTPISQLVDIARDYYTSEADLRPPSEPAIRVADLPVVLFQNLTSATFLEGSKARLGHPHRLRLVRTVVKKLKGIELNGSIEWERESFLQWVATILETEDKQSLLEVTDIAAELEAYRILQPELQLFKTSIPKDIQMTALRLLQKSRTPEHPELLSIILRIHTTVNPHLLEKVVMECLSKDEAAMRTSIAAFSALWHASVASVPLPLDKPMFYLLDQIDTDHPAKQRAIQAWFKQEPAGFLKLGGRPLRTVLEERAVRETTLAAYAVTVGMPQPCHYSHFVLETLVRKSSHDDIHLYIKLTQLLRLFCGQDWHFDLETLSTLKHDMINRLSLAIATREIDLQEELLRLLQRLLVRPIAPAQSSRKSSSASATEKHDLAEADQQNSALLLHAVHSGITNQYNSDILASWLEFSIILGNSLPISLRPLLFPLIDVLSSEIRQLSSDILQHSESMDAGGGKEDNLILLLQTVDSLVHYTLGDGFNKGNVRLSRPSVAPVETSGLLGYVFSSTTVENEITNIENGLPKTAGLESMRSVISLLISIYQQCSQMSESRVEKQTRDSLASFYRLHPQEFLESVINVALGENPPQRAHIGWWSSSALRCHAAYLEQMISAKETLASPKTLIQTSNISQRKRLAPGIFEKDVQDTFFRTLEVVSGALSEGLVSLNQGDSIQKDVRTRIIETKQFLATVAVPNLRGILIEEDRILQAASVILNAFVLPTLRSRTRAESTTERQALDILNSVSRISQTLKLWKSVVLDIFNEANFFEMRQELRVSWRSIIATLMDQDRERFSELLARVGAPLSGNFFSNKEQEALTKAANIRRLSLVLFAAEADHYVTQLPHIQERLVEILRTPTVFPKITAEHLTNFWPLILTELIKIFEETMDQLPRDNSDQLTIVLAACKFVDLLIALQMEDFQIHQWMFLTDTVDAADGESTSKSESILDRLANLILEERPNTSNPDFPPLILEHIHNGKRRSVLATTYKLTSIQTLSPFLLKASALAHESVYQASKGVDWEFVEGALEDEIFRAV</sequence>
<keyword evidence="2" id="KW-1185">Reference proteome</keyword>
<name>A0ACC2WGT0_9TREE</name>
<proteinExistence type="predicted"/>
<evidence type="ECO:0000313" key="1">
    <source>
        <dbReference type="EMBL" id="KAJ9110948.1"/>
    </source>
</evidence>
<reference evidence="1" key="1">
    <citation type="submission" date="2023-04" db="EMBL/GenBank/DDBJ databases">
        <title>Draft Genome sequencing of Naganishia species isolated from polar environments using Oxford Nanopore Technology.</title>
        <authorList>
            <person name="Leo P."/>
            <person name="Venkateswaran K."/>
        </authorList>
    </citation>
    <scope>NUCLEOTIDE SEQUENCE</scope>
    <source>
        <strain evidence="1">MNA-CCFEE 5262</strain>
    </source>
</reference>
<dbReference type="Proteomes" id="UP001230649">
    <property type="component" value="Unassembled WGS sequence"/>
</dbReference>
<organism evidence="1 2">
    <name type="scientific">Naganishia adeliensis</name>
    <dbReference type="NCBI Taxonomy" id="92952"/>
    <lineage>
        <taxon>Eukaryota</taxon>
        <taxon>Fungi</taxon>
        <taxon>Dikarya</taxon>
        <taxon>Basidiomycota</taxon>
        <taxon>Agaricomycotina</taxon>
        <taxon>Tremellomycetes</taxon>
        <taxon>Filobasidiales</taxon>
        <taxon>Filobasidiaceae</taxon>
        <taxon>Naganishia</taxon>
    </lineage>
</organism>
<accession>A0ACC2WGT0</accession>
<evidence type="ECO:0000313" key="2">
    <source>
        <dbReference type="Proteomes" id="UP001230649"/>
    </source>
</evidence>
<comment type="caution">
    <text evidence="1">The sequence shown here is derived from an EMBL/GenBank/DDBJ whole genome shotgun (WGS) entry which is preliminary data.</text>
</comment>